<evidence type="ECO:0000256" key="2">
    <source>
        <dbReference type="ARBA" id="ARBA00034247"/>
    </source>
</evidence>
<evidence type="ECO:0000313" key="6">
    <source>
        <dbReference type="Proteomes" id="UP000018857"/>
    </source>
</evidence>
<accession>W1RQI2</accession>
<keyword evidence="3" id="KW-0812">Transmembrane</keyword>
<evidence type="ECO:0000313" key="5">
    <source>
        <dbReference type="EMBL" id="ETI59351.1"/>
    </source>
</evidence>
<dbReference type="CDD" id="cd01949">
    <property type="entry name" value="GGDEF"/>
    <property type="match status" value="1"/>
</dbReference>
<dbReference type="EMBL" id="AYOZ01000034">
    <property type="protein sequence ID" value="ETI59351.1"/>
    <property type="molecule type" value="Genomic_DNA"/>
</dbReference>
<dbReference type="GO" id="GO:0043709">
    <property type="term" value="P:cell adhesion involved in single-species biofilm formation"/>
    <property type="evidence" value="ECO:0007669"/>
    <property type="project" value="TreeGrafter"/>
</dbReference>
<keyword evidence="3" id="KW-1133">Transmembrane helix</keyword>
<feature type="domain" description="GGDEF" evidence="4">
    <location>
        <begin position="96"/>
        <end position="230"/>
    </location>
</feature>
<dbReference type="SUPFAM" id="SSF55073">
    <property type="entry name" value="Nucleotide cyclase"/>
    <property type="match status" value="1"/>
</dbReference>
<dbReference type="Pfam" id="PF00990">
    <property type="entry name" value="GGDEF"/>
    <property type="match status" value="1"/>
</dbReference>
<dbReference type="InterPro" id="IPR043128">
    <property type="entry name" value="Rev_trsase/Diguanyl_cyclase"/>
</dbReference>
<dbReference type="PANTHER" id="PTHR45138:SF9">
    <property type="entry name" value="DIGUANYLATE CYCLASE DGCM-RELATED"/>
    <property type="match status" value="1"/>
</dbReference>
<dbReference type="STRING" id="1208321.D104_12615"/>
<sequence>MLSTLLAITFNFILVELLDYSYLPEQDIVIICIITMTVTPLLSWYLIGLFFKIDVMEVEMAKLATIDSLTNTYHRGYFYQKSDAYLSTLSALKQENQSALLVLDLDSLKQINDQFGHAGGDAVLIEFSRILLDVVKKPNMVARLGGDEFVVLFTQTSLEDAQAFAFDILARMRSTTLEFNGQPLSFSASIGVSSFTGDDEQALDAAIKSADSALYDVKRAGRNDVAVYKKNQA</sequence>
<dbReference type="NCBIfam" id="TIGR00254">
    <property type="entry name" value="GGDEF"/>
    <property type="match status" value="1"/>
</dbReference>
<proteinExistence type="predicted"/>
<dbReference type="Proteomes" id="UP000018857">
    <property type="component" value="Unassembled WGS sequence"/>
</dbReference>
<reference evidence="5 6" key="1">
    <citation type="journal article" date="2014" name="Genome Announc.">
        <title>Draft Genome Sequence of Marinomonas sp. Strain D104, a Polycyclic Aromatic Hydrocarbon-Degrading Bacterium from the Deep-Sea Sediment of the Arctic Ocean.</title>
        <authorList>
            <person name="Dong C."/>
            <person name="Bai X."/>
            <person name="Lai Q."/>
            <person name="Xie Y."/>
            <person name="Chen X."/>
            <person name="Shao Z."/>
        </authorList>
    </citation>
    <scope>NUCLEOTIDE SEQUENCE [LARGE SCALE GENOMIC DNA]</scope>
    <source>
        <strain evidence="5 6">D104</strain>
    </source>
</reference>
<dbReference type="PATRIC" id="fig|1208321.3.peg.2503"/>
<comment type="caution">
    <text evidence="5">The sequence shown here is derived from an EMBL/GenBank/DDBJ whole genome shotgun (WGS) entry which is preliminary data.</text>
</comment>
<organism evidence="5 6">
    <name type="scientific">Marinomonas profundimaris</name>
    <dbReference type="NCBI Taxonomy" id="1208321"/>
    <lineage>
        <taxon>Bacteria</taxon>
        <taxon>Pseudomonadati</taxon>
        <taxon>Pseudomonadota</taxon>
        <taxon>Gammaproteobacteria</taxon>
        <taxon>Oceanospirillales</taxon>
        <taxon>Oceanospirillaceae</taxon>
        <taxon>Marinomonas</taxon>
    </lineage>
</organism>
<keyword evidence="6" id="KW-1185">Reference proteome</keyword>
<dbReference type="SMART" id="SM00267">
    <property type="entry name" value="GGDEF"/>
    <property type="match status" value="1"/>
</dbReference>
<gene>
    <name evidence="5" type="ORF">D104_12615</name>
</gene>
<evidence type="ECO:0000256" key="3">
    <source>
        <dbReference type="SAM" id="Phobius"/>
    </source>
</evidence>
<dbReference type="EC" id="2.7.7.65" evidence="1"/>
<dbReference type="GO" id="GO:1902201">
    <property type="term" value="P:negative regulation of bacterial-type flagellum-dependent cell motility"/>
    <property type="evidence" value="ECO:0007669"/>
    <property type="project" value="TreeGrafter"/>
</dbReference>
<feature type="transmembrane region" description="Helical" evidence="3">
    <location>
        <begin position="28"/>
        <end position="51"/>
    </location>
</feature>
<evidence type="ECO:0000256" key="1">
    <source>
        <dbReference type="ARBA" id="ARBA00012528"/>
    </source>
</evidence>
<dbReference type="PROSITE" id="PS50887">
    <property type="entry name" value="GGDEF"/>
    <property type="match status" value="1"/>
</dbReference>
<dbReference type="eggNOG" id="COG3706">
    <property type="taxonomic scope" value="Bacteria"/>
</dbReference>
<comment type="catalytic activity">
    <reaction evidence="2">
        <text>2 GTP = 3',3'-c-di-GMP + 2 diphosphate</text>
        <dbReference type="Rhea" id="RHEA:24898"/>
        <dbReference type="ChEBI" id="CHEBI:33019"/>
        <dbReference type="ChEBI" id="CHEBI:37565"/>
        <dbReference type="ChEBI" id="CHEBI:58805"/>
        <dbReference type="EC" id="2.7.7.65"/>
    </reaction>
</comment>
<dbReference type="InterPro" id="IPR000160">
    <property type="entry name" value="GGDEF_dom"/>
</dbReference>
<dbReference type="GO" id="GO:0052621">
    <property type="term" value="F:diguanylate cyclase activity"/>
    <property type="evidence" value="ECO:0007669"/>
    <property type="project" value="UniProtKB-EC"/>
</dbReference>
<dbReference type="GO" id="GO:0005886">
    <property type="term" value="C:plasma membrane"/>
    <property type="evidence" value="ECO:0007669"/>
    <property type="project" value="TreeGrafter"/>
</dbReference>
<name>W1RQI2_9GAMM</name>
<dbReference type="InterPro" id="IPR029787">
    <property type="entry name" value="Nucleotide_cyclase"/>
</dbReference>
<keyword evidence="3" id="KW-0472">Membrane</keyword>
<dbReference type="PANTHER" id="PTHR45138">
    <property type="entry name" value="REGULATORY COMPONENTS OF SENSORY TRANSDUCTION SYSTEM"/>
    <property type="match status" value="1"/>
</dbReference>
<dbReference type="InterPro" id="IPR050469">
    <property type="entry name" value="Diguanylate_Cyclase"/>
</dbReference>
<protein>
    <recommendedName>
        <fullName evidence="1">diguanylate cyclase</fullName>
        <ecNumber evidence="1">2.7.7.65</ecNumber>
    </recommendedName>
</protein>
<dbReference type="Gene3D" id="3.30.70.270">
    <property type="match status" value="1"/>
</dbReference>
<evidence type="ECO:0000259" key="4">
    <source>
        <dbReference type="PROSITE" id="PS50887"/>
    </source>
</evidence>
<dbReference type="AlphaFoldDB" id="W1RQI2"/>